<feature type="compositionally biased region" description="Basic and acidic residues" evidence="1">
    <location>
        <begin position="1328"/>
        <end position="1373"/>
    </location>
</feature>
<name>A0AAD6Y8R4_9AGAR</name>
<evidence type="ECO:0000313" key="3">
    <source>
        <dbReference type="Proteomes" id="UP001219525"/>
    </source>
</evidence>
<comment type="caution">
    <text evidence="2">The sequence shown here is derived from an EMBL/GenBank/DDBJ whole genome shotgun (WGS) entry which is preliminary data.</text>
</comment>
<dbReference type="Proteomes" id="UP001219525">
    <property type="component" value="Unassembled WGS sequence"/>
</dbReference>
<feature type="region of interest" description="Disordered" evidence="1">
    <location>
        <begin position="853"/>
        <end position="971"/>
    </location>
</feature>
<keyword evidence="3" id="KW-1185">Reference proteome</keyword>
<feature type="compositionally biased region" description="Acidic residues" evidence="1">
    <location>
        <begin position="877"/>
        <end position="889"/>
    </location>
</feature>
<feature type="region of interest" description="Disordered" evidence="1">
    <location>
        <begin position="1392"/>
        <end position="1448"/>
    </location>
</feature>
<evidence type="ECO:0000256" key="1">
    <source>
        <dbReference type="SAM" id="MobiDB-lite"/>
    </source>
</evidence>
<accession>A0AAD6Y8R4</accession>
<dbReference type="PANTHER" id="PTHR13484">
    <property type="entry name" value="FIP1-LIKE 1 PROTEIN"/>
    <property type="match status" value="1"/>
</dbReference>
<gene>
    <name evidence="2" type="ORF">GGX14DRAFT_399374</name>
</gene>
<dbReference type="EMBL" id="JARJCW010000054">
    <property type="protein sequence ID" value="KAJ7202603.1"/>
    <property type="molecule type" value="Genomic_DNA"/>
</dbReference>
<feature type="region of interest" description="Disordered" evidence="1">
    <location>
        <begin position="1280"/>
        <end position="1375"/>
    </location>
</feature>
<protein>
    <submittedName>
        <fullName evidence="2">Uncharacterized protein</fullName>
    </submittedName>
</protein>
<feature type="region of interest" description="Disordered" evidence="1">
    <location>
        <begin position="510"/>
        <end position="545"/>
    </location>
</feature>
<organism evidence="2 3">
    <name type="scientific">Mycena pura</name>
    <dbReference type="NCBI Taxonomy" id="153505"/>
    <lineage>
        <taxon>Eukaryota</taxon>
        <taxon>Fungi</taxon>
        <taxon>Dikarya</taxon>
        <taxon>Basidiomycota</taxon>
        <taxon>Agaricomycotina</taxon>
        <taxon>Agaricomycetes</taxon>
        <taxon>Agaricomycetidae</taxon>
        <taxon>Agaricales</taxon>
        <taxon>Marasmiineae</taxon>
        <taxon>Mycenaceae</taxon>
        <taxon>Mycena</taxon>
    </lineage>
</organism>
<reference evidence="2" key="1">
    <citation type="submission" date="2023-03" db="EMBL/GenBank/DDBJ databases">
        <title>Massive genome expansion in bonnet fungi (Mycena s.s.) driven by repeated elements and novel gene families across ecological guilds.</title>
        <authorList>
            <consortium name="Lawrence Berkeley National Laboratory"/>
            <person name="Harder C.B."/>
            <person name="Miyauchi S."/>
            <person name="Viragh M."/>
            <person name="Kuo A."/>
            <person name="Thoen E."/>
            <person name="Andreopoulos B."/>
            <person name="Lu D."/>
            <person name="Skrede I."/>
            <person name="Drula E."/>
            <person name="Henrissat B."/>
            <person name="Morin E."/>
            <person name="Kohler A."/>
            <person name="Barry K."/>
            <person name="LaButti K."/>
            <person name="Morin E."/>
            <person name="Salamov A."/>
            <person name="Lipzen A."/>
            <person name="Mereny Z."/>
            <person name="Hegedus B."/>
            <person name="Baldrian P."/>
            <person name="Stursova M."/>
            <person name="Weitz H."/>
            <person name="Taylor A."/>
            <person name="Grigoriev I.V."/>
            <person name="Nagy L.G."/>
            <person name="Martin F."/>
            <person name="Kauserud H."/>
        </authorList>
    </citation>
    <scope>NUCLEOTIDE SEQUENCE</scope>
    <source>
        <strain evidence="2">9144</strain>
    </source>
</reference>
<sequence>MVIGNFQGNLMAGMILLESVHRSVANNEAEHVQAIQNAEGHTTAFVLVEIALVVTLTPEHTTISHLAAKSLRYLAWLESLTGAPPALAMDGDLLSKRHLVYEQLSDPRILIAGPGLLSLITSGWVGYQKRIRNLLRLRSMLHFGRSATFAGSICTTSLRIPLMRQRQVRKPGMQSSLVQRRSFLDAADVSQEKRHAYEIFGLYLASLGGACVQDGVDLTFLPAQYLPDQMRKIQNPVPLVTKFINALTDRLMLSSVRYHIENTPVNSEEIMSIDISATPALLSCVHRSVRATSSLADVLNLQRDYPALQKILDILAEWRQSLRENGRPAGRSLRNAGSGARGRFAKLDGRRMQSAPESHTPPIHHRRTLFFRVSGEFGQVGSSRNVCRGCSLRLTASQIGESNWTGRISAQQPIASDTPYPSFSLSLSLTMLPPFSPEQNKYIRDFFPEYHANRARMSQEELTAWTQQTRDTILASSLFRDGAPPNASTRIMTKFSNRARCQDSFLKKQTSAQTPALAHAPTSQLPKQEDDEQLSGAETPMATPEPFSFVDQHQLADAHTLSLNKSESYQIPTDASADFFQVAQAALDALCKDYPERAEMMLLFAVRSKDGRRQSGIATAHSGIRPADIADIRDAEIDARWNEFTEAALPAEHQVNRLPFAALDLDNCSPTLVKERVIGYFIQLWNQTHGERSASPWSDPPRNSSTAVYDHSKFTLPIELADLNNVKNYVYTMTAHYLQNLLEPFYFLPPEPSDAMLGLQAPRDDVRNAVPDGAVFRSGGSTVTGANQQPISFAPAFAQHSTSKHEVGHSVDGPALTGEDLTSAAARGVPYLFGAHNAFTDKHTVGPITKVTEDIEPEQSVPGLPQPRRLPSLSTDMSEDVTDMSEDEGEAKSGPLQVETLGDEHDKKASKGAVRGGSSRGRRSGEHVHSANPKRKQQDTETPPLTKKARKNPPAPAATTRETRAKGADTQVPTKYWQLGYMLDGHFYRKPWLLEDLQSEPPSQQRDKKIQAEIKAWDGKKRIWSLSIPTNDAHWYREVGEDGQPGIYFEYTKENPPRTNFRRRYRTQDWTLLVASLTYRHGYKTQVCRNSMVDGRLSFSVALVTSDGRPAIVLLPLAISFRRMFLTTDTPGPRHVFQTSGDGPLPGTSALTSSIHIRFTMRHWAEFCGCSLDQEYRVSSLTCPPVALRLLYRRKSSSCTTTRSLELPMPLTRDFARRAACPSMLVDTLPNRPPSAALVAATSFPVRSAAPVDALLCIGTTLHHRVPRTDLSISTRNAIVGCDGPGRNPVQVQDPQTHSRQRARSIVLSTFLPQPLRRRRGGSGSGARSEREVRARVQREGGEEERAREREREGRRRERERTREDEQERRQGEDDLGCIRMGIECIRMGRMHRMHPEERGSESESESPHERDTRERDTRESTRESDTRETRERETRGTNEARVPAPPATPPPGLAWLGFGSAPACLLGFLAFWDLLLAGGGGGGDDPWGGLGGDPPTDLRSISVAVYVHSHLAVIKTSRAILPLATIPG</sequence>
<feature type="compositionally biased region" description="Basic and acidic residues" evidence="1">
    <location>
        <begin position="1394"/>
        <end position="1439"/>
    </location>
</feature>
<evidence type="ECO:0000313" key="2">
    <source>
        <dbReference type="EMBL" id="KAJ7202603.1"/>
    </source>
</evidence>
<dbReference type="InterPro" id="IPR051187">
    <property type="entry name" value="Pre-mRNA_3'-end_processing_reg"/>
</dbReference>
<dbReference type="GO" id="GO:0005847">
    <property type="term" value="C:mRNA cleavage and polyadenylation specificity factor complex"/>
    <property type="evidence" value="ECO:0007669"/>
    <property type="project" value="TreeGrafter"/>
</dbReference>
<proteinExistence type="predicted"/>
<dbReference type="PANTHER" id="PTHR13484:SF0">
    <property type="entry name" value="PRE-MRNA 3'-END-PROCESSING FACTOR FIP1"/>
    <property type="match status" value="1"/>
</dbReference>